<dbReference type="SUPFAM" id="SSF52540">
    <property type="entry name" value="P-loop containing nucleoside triphosphate hydrolases"/>
    <property type="match status" value="4"/>
</dbReference>
<dbReference type="SUPFAM" id="SSF141259">
    <property type="entry name" value="CarD-like"/>
    <property type="match status" value="1"/>
</dbReference>
<comment type="similarity">
    <text evidence="9">In the C-terminal section; belongs to the helicase family. RecG subfamily.</text>
</comment>
<dbReference type="Pfam" id="PF00271">
    <property type="entry name" value="Helicase_C"/>
    <property type="match status" value="1"/>
</dbReference>
<evidence type="ECO:0000256" key="4">
    <source>
        <dbReference type="ARBA" id="ARBA00022801"/>
    </source>
</evidence>
<dbReference type="SMART" id="SM00982">
    <property type="entry name" value="TRCF"/>
    <property type="match status" value="1"/>
</dbReference>
<dbReference type="Proteomes" id="UP000318017">
    <property type="component" value="Chromosome"/>
</dbReference>
<dbReference type="RefSeq" id="WP_145072493.1">
    <property type="nucleotide sequence ID" value="NZ_CP036298.1"/>
</dbReference>
<dbReference type="Pfam" id="PF02559">
    <property type="entry name" value="CarD_TRCF_RID"/>
    <property type="match status" value="1"/>
</dbReference>
<dbReference type="Gene3D" id="2.40.10.170">
    <property type="match status" value="1"/>
</dbReference>
<evidence type="ECO:0000256" key="1">
    <source>
        <dbReference type="ARBA" id="ARBA00022490"/>
    </source>
</evidence>
<comment type="function">
    <text evidence="9">Couples transcription and DNA repair by recognizing RNA polymerase (RNAP) stalled at DNA lesions. Mediates ATP-dependent release of RNAP and its truncated transcript from the DNA, and recruitment of nucleotide excision repair machinery to the damaged site.</text>
</comment>
<evidence type="ECO:0000313" key="12">
    <source>
        <dbReference type="EMBL" id="QDV21804.1"/>
    </source>
</evidence>
<gene>
    <name evidence="9 12" type="primary">mfd</name>
    <name evidence="12" type="ORF">Q31a_00830</name>
</gene>
<dbReference type="AlphaFoldDB" id="A0A518FZW4"/>
<dbReference type="SMART" id="SM00490">
    <property type="entry name" value="HELICc"/>
    <property type="match status" value="1"/>
</dbReference>
<dbReference type="PROSITE" id="PS51192">
    <property type="entry name" value="HELICASE_ATP_BIND_1"/>
    <property type="match status" value="1"/>
</dbReference>
<feature type="domain" description="Helicase C-terminal" evidence="11">
    <location>
        <begin position="759"/>
        <end position="915"/>
    </location>
</feature>
<comment type="subcellular location">
    <subcellularLocation>
        <location evidence="9">Cytoplasm</location>
    </subcellularLocation>
</comment>
<dbReference type="PROSITE" id="PS51194">
    <property type="entry name" value="HELICASE_CTER"/>
    <property type="match status" value="1"/>
</dbReference>
<dbReference type="SUPFAM" id="SSF143517">
    <property type="entry name" value="TRCF domain-like"/>
    <property type="match status" value="1"/>
</dbReference>
<dbReference type="GO" id="GO:0000716">
    <property type="term" value="P:transcription-coupled nucleotide-excision repair, DNA damage recognition"/>
    <property type="evidence" value="ECO:0007669"/>
    <property type="project" value="UniProtKB-UniRule"/>
</dbReference>
<dbReference type="Pfam" id="PF00270">
    <property type="entry name" value="DEAD"/>
    <property type="match status" value="1"/>
</dbReference>
<evidence type="ECO:0000256" key="8">
    <source>
        <dbReference type="ARBA" id="ARBA00023204"/>
    </source>
</evidence>
<evidence type="ECO:0000256" key="2">
    <source>
        <dbReference type="ARBA" id="ARBA00022741"/>
    </source>
</evidence>
<dbReference type="SMART" id="SM01058">
    <property type="entry name" value="CarD_TRCF"/>
    <property type="match status" value="1"/>
</dbReference>
<dbReference type="Gene3D" id="3.30.2060.10">
    <property type="entry name" value="Penicillin-binding protein 1b domain"/>
    <property type="match status" value="1"/>
</dbReference>
<name>A0A518FZW4_9BACT</name>
<evidence type="ECO:0000256" key="3">
    <source>
        <dbReference type="ARBA" id="ARBA00022763"/>
    </source>
</evidence>
<evidence type="ECO:0000256" key="9">
    <source>
        <dbReference type="HAMAP-Rule" id="MF_00969"/>
    </source>
</evidence>
<evidence type="ECO:0000256" key="6">
    <source>
        <dbReference type="ARBA" id="ARBA00022840"/>
    </source>
</evidence>
<dbReference type="InterPro" id="IPR001650">
    <property type="entry name" value="Helicase_C-like"/>
</dbReference>
<dbReference type="GO" id="GO:0016787">
    <property type="term" value="F:hydrolase activity"/>
    <property type="evidence" value="ECO:0007669"/>
    <property type="project" value="UniProtKB-KW"/>
</dbReference>
<dbReference type="InterPro" id="IPR027417">
    <property type="entry name" value="P-loop_NTPase"/>
</dbReference>
<dbReference type="Gene3D" id="3.90.1150.50">
    <property type="entry name" value="Transcription-repair-coupling factor, D7 domain"/>
    <property type="match status" value="1"/>
</dbReference>
<dbReference type="PANTHER" id="PTHR47964:SF1">
    <property type="entry name" value="ATP-DEPENDENT DNA HELICASE HOMOLOG RECG, CHLOROPLASTIC"/>
    <property type="match status" value="1"/>
</dbReference>
<dbReference type="HAMAP" id="MF_00969">
    <property type="entry name" value="TRCF"/>
    <property type="match status" value="1"/>
</dbReference>
<dbReference type="GO" id="GO:0006355">
    <property type="term" value="P:regulation of DNA-templated transcription"/>
    <property type="evidence" value="ECO:0007669"/>
    <property type="project" value="UniProtKB-UniRule"/>
</dbReference>
<keyword evidence="4 9" id="KW-0378">Hydrolase</keyword>
<comment type="similarity">
    <text evidence="9">In the N-terminal section; belongs to the UvrB family.</text>
</comment>
<keyword evidence="2 9" id="KW-0547">Nucleotide-binding</keyword>
<dbReference type="InterPro" id="IPR005118">
    <property type="entry name" value="TRCF_C"/>
</dbReference>
<dbReference type="GO" id="GO:0005524">
    <property type="term" value="F:ATP binding"/>
    <property type="evidence" value="ECO:0007669"/>
    <property type="project" value="UniProtKB-UniRule"/>
</dbReference>
<dbReference type="EMBL" id="CP036298">
    <property type="protein sequence ID" value="QDV21804.1"/>
    <property type="molecule type" value="Genomic_DNA"/>
</dbReference>
<accession>A0A518FZW4</accession>
<evidence type="ECO:0000259" key="11">
    <source>
        <dbReference type="PROSITE" id="PS51194"/>
    </source>
</evidence>
<dbReference type="NCBIfam" id="TIGR00580">
    <property type="entry name" value="mfd"/>
    <property type="match status" value="1"/>
</dbReference>
<evidence type="ECO:0000313" key="13">
    <source>
        <dbReference type="Proteomes" id="UP000318017"/>
    </source>
</evidence>
<dbReference type="InterPro" id="IPR041471">
    <property type="entry name" value="UvrB_inter"/>
</dbReference>
<dbReference type="InterPro" id="IPR003711">
    <property type="entry name" value="CarD-like/TRCF_RID"/>
</dbReference>
<feature type="domain" description="Helicase ATP-binding" evidence="10">
    <location>
        <begin position="577"/>
        <end position="738"/>
    </location>
</feature>
<evidence type="ECO:0000259" key="10">
    <source>
        <dbReference type="PROSITE" id="PS51192"/>
    </source>
</evidence>
<keyword evidence="6 9" id="KW-0067">ATP-binding</keyword>
<dbReference type="InterPro" id="IPR004576">
    <property type="entry name" value="Mfd"/>
</dbReference>
<keyword evidence="3 9" id="KW-0227">DNA damage</keyword>
<evidence type="ECO:0000256" key="5">
    <source>
        <dbReference type="ARBA" id="ARBA00022806"/>
    </source>
</evidence>
<evidence type="ECO:0000256" key="7">
    <source>
        <dbReference type="ARBA" id="ARBA00023125"/>
    </source>
</evidence>
<dbReference type="GO" id="GO:0003684">
    <property type="term" value="F:damaged DNA binding"/>
    <property type="evidence" value="ECO:0007669"/>
    <property type="project" value="InterPro"/>
</dbReference>
<keyword evidence="7 9" id="KW-0238">DNA-binding</keyword>
<keyword evidence="8 9" id="KW-0234">DNA repair</keyword>
<dbReference type="InterPro" id="IPR014001">
    <property type="entry name" value="Helicase_ATP-bd"/>
</dbReference>
<dbReference type="InterPro" id="IPR037235">
    <property type="entry name" value="TRCF-like_C_D7"/>
</dbReference>
<proteinExistence type="inferred from homology"/>
<dbReference type="KEGG" id="ahel:Q31a_00830"/>
<sequence>MAERRAILKVKRGQQREALSLPLAIAQLAQQSDVVSYIDSVRQEGRGTIEGVWPGALAPLIASWLCVEPRPLLIILPQLAEAEALAAEVGELQPLEADVFPPGSEETELESLAHQETAQRLHVLSRLYKYAEAGSKRAAGRISPPIVVTTLPALMHSVPSPASLEGDKHVLQAGRRVDVEALRRWLVEAGYHATSSVQLPGEFATRGGILDIFPPDEALPVRVELFDDEVESLRSFDVISQRSIERRETLQLLAVQGSVAQDGNLLDYMPSDTIVMVHESLTVNAAAEAFLSRVPFPERFDAPQVLWQRLASYTMSYSCQLAAEGYLGQLGRLPLNNVERIGGDLEKLGKEIDEHCQQRSVIVVAMNDGEQQRLGELLSESQALKSGRLEIVVSQLQNGFEIIPDGMWVLTAGQLLRRSHVRRAAKRTKSKPIDSFLDLRSGDLIVHLSHGIGVYRGTELLEKHGQKFEHLVLEFDGGTRIFVPSSKIELVQRYVGGTKSKPKLAKIGGQAWARQKKAAESAVQDMAVELLELQAQRNSQPGIVFGADSVWQNQFDASFSYVETPDQLTAIDAVKGDMHRSRPMDRLICGDVGFGKTEVAMRAAFKAVDSGYQVAVLVPTTVLAEQHFKSFRERLAEFPFDIEKLSRFASARQQKETVRGIISGRVDIVIGTHRIASKDLKFYNLGLLIIDEEQRFGVEIKERLKHLRSNVDVLTLSATPIPRTLHMSLVGVRDISNLETPPADRLAVETRTVRFDDSIIRNAVLRELNRGGQIYFVHNRVHDIEELAARLKRIVPEASIVVGHGQMAEGQLEQVMIDFIEHRYDILLATTIIESGLDIPNANTIFIDEANRYGLAELHQLRGRVGRYKHQAHCYLLVDRHKHLSPDAARRLHAIEEYSQIGAGFGIAMRDLEIRGAGNLLGTQQSGHIAAVGYELYCQLLGNAVRELTHQPPKLAVDVDIDIPVQAFLPIDYVPELRHRIDIYRRLSRVSDIKDLDEMSDELNDRFGRLPQPVQTLLQVAELKIDAAIWFVKSLQVEEQYLVMTYTNRQRIEHLAKLHDRRLRIVDSQKAYWVTDTGRAGEPIDWIAQARQALRSA</sequence>
<keyword evidence="5" id="KW-0347">Helicase</keyword>
<protein>
    <recommendedName>
        <fullName evidence="9">Transcription-repair-coupling factor</fullName>
        <shortName evidence="9">TRCF</shortName>
        <ecNumber evidence="9">3.6.4.-</ecNumber>
    </recommendedName>
</protein>
<organism evidence="12 13">
    <name type="scientific">Aureliella helgolandensis</name>
    <dbReference type="NCBI Taxonomy" id="2527968"/>
    <lineage>
        <taxon>Bacteria</taxon>
        <taxon>Pseudomonadati</taxon>
        <taxon>Planctomycetota</taxon>
        <taxon>Planctomycetia</taxon>
        <taxon>Pirellulales</taxon>
        <taxon>Pirellulaceae</taxon>
        <taxon>Aureliella</taxon>
    </lineage>
</organism>
<dbReference type="InterPro" id="IPR036101">
    <property type="entry name" value="CarD-like/TRCF_RID_sf"/>
</dbReference>
<dbReference type="OrthoDB" id="9804325at2"/>
<dbReference type="Pfam" id="PF03461">
    <property type="entry name" value="TRCF"/>
    <property type="match status" value="1"/>
</dbReference>
<keyword evidence="13" id="KW-1185">Reference proteome</keyword>
<dbReference type="GO" id="GO:0003678">
    <property type="term" value="F:DNA helicase activity"/>
    <property type="evidence" value="ECO:0007669"/>
    <property type="project" value="TreeGrafter"/>
</dbReference>
<dbReference type="CDD" id="cd17991">
    <property type="entry name" value="DEXHc_TRCF"/>
    <property type="match status" value="1"/>
</dbReference>
<dbReference type="GO" id="GO:0005737">
    <property type="term" value="C:cytoplasm"/>
    <property type="evidence" value="ECO:0007669"/>
    <property type="project" value="UniProtKB-SubCell"/>
</dbReference>
<reference evidence="12 13" key="1">
    <citation type="submission" date="2019-02" db="EMBL/GenBank/DDBJ databases">
        <title>Deep-cultivation of Planctomycetes and their phenomic and genomic characterization uncovers novel biology.</title>
        <authorList>
            <person name="Wiegand S."/>
            <person name="Jogler M."/>
            <person name="Boedeker C."/>
            <person name="Pinto D."/>
            <person name="Vollmers J."/>
            <person name="Rivas-Marin E."/>
            <person name="Kohn T."/>
            <person name="Peeters S.H."/>
            <person name="Heuer A."/>
            <person name="Rast P."/>
            <person name="Oberbeckmann S."/>
            <person name="Bunk B."/>
            <person name="Jeske O."/>
            <person name="Meyerdierks A."/>
            <person name="Storesund J.E."/>
            <person name="Kallscheuer N."/>
            <person name="Luecker S."/>
            <person name="Lage O.M."/>
            <person name="Pohl T."/>
            <person name="Merkel B.J."/>
            <person name="Hornburger P."/>
            <person name="Mueller R.-W."/>
            <person name="Bruemmer F."/>
            <person name="Labrenz M."/>
            <person name="Spormann A.M."/>
            <person name="Op den Camp H."/>
            <person name="Overmann J."/>
            <person name="Amann R."/>
            <person name="Jetten M.S.M."/>
            <person name="Mascher T."/>
            <person name="Medema M.H."/>
            <person name="Devos D.P."/>
            <person name="Kaster A.-K."/>
            <person name="Ovreas L."/>
            <person name="Rohde M."/>
            <person name="Galperin M.Y."/>
            <person name="Jogler C."/>
        </authorList>
    </citation>
    <scope>NUCLEOTIDE SEQUENCE [LARGE SCALE GENOMIC DNA]</scope>
    <source>
        <strain evidence="12 13">Q31a</strain>
    </source>
</reference>
<dbReference type="Gene3D" id="3.40.50.300">
    <property type="entry name" value="P-loop containing nucleotide triphosphate hydrolases"/>
    <property type="match status" value="2"/>
</dbReference>
<dbReference type="EC" id="3.6.4.-" evidence="9"/>
<dbReference type="PANTHER" id="PTHR47964">
    <property type="entry name" value="ATP-DEPENDENT DNA HELICASE HOMOLOG RECG, CHLOROPLASTIC"/>
    <property type="match status" value="1"/>
</dbReference>
<dbReference type="InterPro" id="IPR047112">
    <property type="entry name" value="RecG/Mfd"/>
</dbReference>
<dbReference type="SMART" id="SM00487">
    <property type="entry name" value="DEXDc"/>
    <property type="match status" value="1"/>
</dbReference>
<dbReference type="Pfam" id="PF17757">
    <property type="entry name" value="UvrB_inter"/>
    <property type="match status" value="1"/>
</dbReference>
<dbReference type="InterPro" id="IPR011545">
    <property type="entry name" value="DEAD/DEAH_box_helicase_dom"/>
</dbReference>
<keyword evidence="1 9" id="KW-0963">Cytoplasm</keyword>